<dbReference type="Gene3D" id="2.40.10.270">
    <property type="entry name" value="Bacteriophage SPP1 head-tail adaptor protein"/>
    <property type="match status" value="1"/>
</dbReference>
<name>A0A5D4GZR7_9HYPH</name>
<gene>
    <name evidence="1" type="ORF">FY036_05100</name>
</gene>
<comment type="caution">
    <text evidence="1">The sequence shown here is derived from an EMBL/GenBank/DDBJ whole genome shotgun (WGS) entry which is preliminary data.</text>
</comment>
<evidence type="ECO:0000313" key="1">
    <source>
        <dbReference type="EMBL" id="TYR34291.1"/>
    </source>
</evidence>
<sequence>MRGEFIDPGRFRHELALEAATLLPDDAGGHAEQWSEIATVFARIEPVTARSRFGADQTIETLTHRITLRHRGDLRSGMRMRRLDRVFDIMTVHDPDESGRYLVCGVREEGL</sequence>
<protein>
    <submittedName>
        <fullName evidence="1">Head-tail adaptor protein</fullName>
    </submittedName>
</protein>
<dbReference type="Pfam" id="PF05521">
    <property type="entry name" value="Phage_HCP"/>
    <property type="match status" value="1"/>
</dbReference>
<dbReference type="RefSeq" id="WP_148913630.1">
    <property type="nucleotide sequence ID" value="NZ_VSZS01000056.1"/>
</dbReference>
<organism evidence="1 2">
    <name type="scientific">Neoaquamicrobium microcysteis</name>
    <dbReference type="NCBI Taxonomy" id="2682781"/>
    <lineage>
        <taxon>Bacteria</taxon>
        <taxon>Pseudomonadati</taxon>
        <taxon>Pseudomonadota</taxon>
        <taxon>Alphaproteobacteria</taxon>
        <taxon>Hyphomicrobiales</taxon>
        <taxon>Phyllobacteriaceae</taxon>
        <taxon>Neoaquamicrobium</taxon>
    </lineage>
</organism>
<dbReference type="Proteomes" id="UP000323258">
    <property type="component" value="Unassembled WGS sequence"/>
</dbReference>
<reference evidence="1 2" key="2">
    <citation type="submission" date="2019-09" db="EMBL/GenBank/DDBJ databases">
        <title>Mesorhizobium sp. MaA-C15 isolated from Microcystis aeruginosa.</title>
        <authorList>
            <person name="Jeong S.E."/>
            <person name="Jin H.M."/>
            <person name="Jeon C.O."/>
        </authorList>
    </citation>
    <scope>NUCLEOTIDE SEQUENCE [LARGE SCALE GENOMIC DNA]</scope>
    <source>
        <strain evidence="1 2">MaA-C15</strain>
    </source>
</reference>
<dbReference type="OrthoDB" id="7570189at2"/>
<accession>A0A5D4GZR7</accession>
<dbReference type="EMBL" id="VSZS01000056">
    <property type="protein sequence ID" value="TYR34291.1"/>
    <property type="molecule type" value="Genomic_DNA"/>
</dbReference>
<dbReference type="InterPro" id="IPR008767">
    <property type="entry name" value="Phage_SPP1_head-tail_adaptor"/>
</dbReference>
<dbReference type="AlphaFoldDB" id="A0A5D4GZR7"/>
<proteinExistence type="predicted"/>
<dbReference type="InterPro" id="IPR038666">
    <property type="entry name" value="SSP1_head-tail_sf"/>
</dbReference>
<reference evidence="1 2" key="1">
    <citation type="submission" date="2019-08" db="EMBL/GenBank/DDBJ databases">
        <authorList>
            <person name="Seo Y.L."/>
        </authorList>
    </citation>
    <scope>NUCLEOTIDE SEQUENCE [LARGE SCALE GENOMIC DNA]</scope>
    <source>
        <strain evidence="1 2">MaA-C15</strain>
    </source>
</reference>
<keyword evidence="2" id="KW-1185">Reference proteome</keyword>
<dbReference type="NCBIfam" id="TIGR01563">
    <property type="entry name" value="gp16_SPP1"/>
    <property type="match status" value="1"/>
</dbReference>
<evidence type="ECO:0000313" key="2">
    <source>
        <dbReference type="Proteomes" id="UP000323258"/>
    </source>
</evidence>